<sequence>MSAAFPKLQVLKLVSCNWTEFPKFLHDQYELIILYLSYNNIRGQIPRWLWNATRETMMDLNIANNFVTGFEQDPGTFPWQNIMYLSLHFNSGEISPSFCNLNDLKTLNLSNNNLRGKLPQCLGNSSNLGLLRLQNNSFHGNLPSLCPTVNSLASVDLSYNQLRGKLPRSIANCSRLVFLNIGNNHISDIFPSWLGALPVLLALILCSNRFHGVIRNPATTHEFPKLCIIDLSNNNFSGMLPLNYFECWNSLKFVDKSKQTYVENSFSLNSLGFSIHYRNAFSLTIFSNS</sequence>
<gene>
    <name evidence="8" type="ORF">DVH24_032472</name>
</gene>
<evidence type="ECO:0000256" key="3">
    <source>
        <dbReference type="ARBA" id="ARBA00022729"/>
    </source>
</evidence>
<dbReference type="Gene3D" id="3.80.10.10">
    <property type="entry name" value="Ribonuclease Inhibitor"/>
    <property type="match status" value="1"/>
</dbReference>
<dbReference type="Pfam" id="PF00560">
    <property type="entry name" value="LRR_1"/>
    <property type="match status" value="5"/>
</dbReference>
<keyword evidence="4" id="KW-1133">Transmembrane helix</keyword>
<dbReference type="GO" id="GO:0016020">
    <property type="term" value="C:membrane"/>
    <property type="evidence" value="ECO:0007669"/>
    <property type="project" value="UniProtKB-SubCell"/>
</dbReference>
<evidence type="ECO:0000256" key="1">
    <source>
        <dbReference type="ARBA" id="ARBA00004479"/>
    </source>
</evidence>
<comment type="caution">
    <text evidence="8">The sequence shown here is derived from an EMBL/GenBank/DDBJ whole genome shotgun (WGS) entry which is preliminary data.</text>
</comment>
<keyword evidence="2" id="KW-0812">Transmembrane</keyword>
<keyword evidence="3" id="KW-0732">Signal</keyword>
<dbReference type="PANTHER" id="PTHR48061:SF12">
    <property type="entry name" value="DISEASE RESISTANCE LIKE PROTEIN"/>
    <property type="match status" value="1"/>
</dbReference>
<dbReference type="InterPro" id="IPR046956">
    <property type="entry name" value="RLP23-like"/>
</dbReference>
<name>A0A498J5V4_MALDO</name>
<reference evidence="8 9" key="1">
    <citation type="submission" date="2018-10" db="EMBL/GenBank/DDBJ databases">
        <title>A high-quality apple genome assembly.</title>
        <authorList>
            <person name="Hu J."/>
        </authorList>
    </citation>
    <scope>NUCLEOTIDE SEQUENCE [LARGE SCALE GENOMIC DNA]</scope>
    <source>
        <strain evidence="9">cv. HFTH1</strain>
        <tissue evidence="8">Young leaf</tissue>
    </source>
</reference>
<evidence type="ECO:0000313" key="9">
    <source>
        <dbReference type="Proteomes" id="UP000290289"/>
    </source>
</evidence>
<accession>A0A498J5V4</accession>
<evidence type="ECO:0000313" key="8">
    <source>
        <dbReference type="EMBL" id="RXH90115.1"/>
    </source>
</evidence>
<keyword evidence="6" id="KW-0675">Receptor</keyword>
<dbReference type="SUPFAM" id="SSF52058">
    <property type="entry name" value="L domain-like"/>
    <property type="match status" value="1"/>
</dbReference>
<protein>
    <recommendedName>
        <fullName evidence="10">Leucine-rich repeat-containing N-terminal plant-type domain-containing protein</fullName>
    </recommendedName>
</protein>
<evidence type="ECO:0000256" key="2">
    <source>
        <dbReference type="ARBA" id="ARBA00022692"/>
    </source>
</evidence>
<evidence type="ECO:0000256" key="4">
    <source>
        <dbReference type="ARBA" id="ARBA00022989"/>
    </source>
</evidence>
<dbReference type="PANTHER" id="PTHR48061">
    <property type="entry name" value="LEUCINE-RICH REPEAT RECEPTOR PROTEIN KINASE EMS1-LIKE-RELATED"/>
    <property type="match status" value="1"/>
</dbReference>
<keyword evidence="9" id="KW-1185">Reference proteome</keyword>
<comment type="subcellular location">
    <subcellularLocation>
        <location evidence="1">Membrane</location>
        <topology evidence="1">Single-pass type I membrane protein</topology>
    </subcellularLocation>
</comment>
<evidence type="ECO:0000256" key="7">
    <source>
        <dbReference type="ARBA" id="ARBA00023180"/>
    </source>
</evidence>
<dbReference type="STRING" id="3750.A0A498J5V4"/>
<dbReference type="InterPro" id="IPR001611">
    <property type="entry name" value="Leu-rich_rpt"/>
</dbReference>
<dbReference type="AlphaFoldDB" id="A0A498J5V4"/>
<keyword evidence="5" id="KW-0472">Membrane</keyword>
<keyword evidence="7" id="KW-0325">Glycoprotein</keyword>
<organism evidence="8 9">
    <name type="scientific">Malus domestica</name>
    <name type="common">Apple</name>
    <name type="synonym">Pyrus malus</name>
    <dbReference type="NCBI Taxonomy" id="3750"/>
    <lineage>
        <taxon>Eukaryota</taxon>
        <taxon>Viridiplantae</taxon>
        <taxon>Streptophyta</taxon>
        <taxon>Embryophyta</taxon>
        <taxon>Tracheophyta</taxon>
        <taxon>Spermatophyta</taxon>
        <taxon>Magnoliopsida</taxon>
        <taxon>eudicotyledons</taxon>
        <taxon>Gunneridae</taxon>
        <taxon>Pentapetalae</taxon>
        <taxon>rosids</taxon>
        <taxon>fabids</taxon>
        <taxon>Rosales</taxon>
        <taxon>Rosaceae</taxon>
        <taxon>Amygdaloideae</taxon>
        <taxon>Maleae</taxon>
        <taxon>Malus</taxon>
    </lineage>
</organism>
<evidence type="ECO:0000256" key="5">
    <source>
        <dbReference type="ARBA" id="ARBA00023136"/>
    </source>
</evidence>
<evidence type="ECO:0008006" key="10">
    <source>
        <dbReference type="Google" id="ProtNLM"/>
    </source>
</evidence>
<evidence type="ECO:0000256" key="6">
    <source>
        <dbReference type="ARBA" id="ARBA00023170"/>
    </source>
</evidence>
<dbReference type="InterPro" id="IPR032675">
    <property type="entry name" value="LRR_dom_sf"/>
</dbReference>
<dbReference type="Proteomes" id="UP000290289">
    <property type="component" value="Chromosome 9"/>
</dbReference>
<dbReference type="EMBL" id="RDQH01000335">
    <property type="protein sequence ID" value="RXH90115.1"/>
    <property type="molecule type" value="Genomic_DNA"/>
</dbReference>
<proteinExistence type="predicted"/>